<dbReference type="SUPFAM" id="SSF55186">
    <property type="entry name" value="ThrRS/AlaRS common domain"/>
    <property type="match status" value="1"/>
</dbReference>
<dbReference type="PROSITE" id="PS50860">
    <property type="entry name" value="AA_TRNA_LIGASE_II_ALA"/>
    <property type="match status" value="1"/>
</dbReference>
<comment type="caution">
    <text evidence="11">The sequence shown here is derived from an EMBL/GenBank/DDBJ whole genome shotgun (WGS) entry which is preliminary data.</text>
</comment>
<dbReference type="Gene3D" id="3.30.980.10">
    <property type="entry name" value="Threonyl-trna Synthetase, Chain A, domain 2"/>
    <property type="match status" value="1"/>
</dbReference>
<proteinExistence type="inferred from homology"/>
<dbReference type="InterPro" id="IPR012947">
    <property type="entry name" value="tRNA_SAD"/>
</dbReference>
<protein>
    <recommendedName>
        <fullName evidence="2">alanine--tRNA ligase</fullName>
        <ecNumber evidence="2">6.1.1.7</ecNumber>
    </recommendedName>
</protein>
<dbReference type="GO" id="GO:0005524">
    <property type="term" value="F:ATP binding"/>
    <property type="evidence" value="ECO:0007669"/>
    <property type="project" value="UniProtKB-KW"/>
</dbReference>
<dbReference type="InterPro" id="IPR018163">
    <property type="entry name" value="Thr/Ala-tRNA-synth_IIc_edit"/>
</dbReference>
<dbReference type="EC" id="6.1.1.7" evidence="2"/>
<dbReference type="InterPro" id="IPR002318">
    <property type="entry name" value="Ala-tRNA-lgiase_IIc"/>
</dbReference>
<organism evidence="11 12">
    <name type="scientific">Candidatus Dojkabacteria bacterium</name>
    <dbReference type="NCBI Taxonomy" id="2099670"/>
    <lineage>
        <taxon>Bacteria</taxon>
        <taxon>Candidatus Dojkabacteria</taxon>
    </lineage>
</organism>
<keyword evidence="5" id="KW-0547">Nucleotide-binding</keyword>
<dbReference type="InterPro" id="IPR018165">
    <property type="entry name" value="Ala-tRNA-synth_IIc_core"/>
</dbReference>
<dbReference type="GO" id="GO:0004813">
    <property type="term" value="F:alanine-tRNA ligase activity"/>
    <property type="evidence" value="ECO:0007669"/>
    <property type="project" value="UniProtKB-EC"/>
</dbReference>
<feature type="domain" description="Alanyl-transfer RNA synthetases family profile" evidence="10">
    <location>
        <begin position="1"/>
        <end position="641"/>
    </location>
</feature>
<dbReference type="FunFam" id="3.30.980.10:FF:000004">
    <property type="entry name" value="Alanine--tRNA ligase, cytoplasmic"/>
    <property type="match status" value="1"/>
</dbReference>
<dbReference type="GO" id="GO:0000049">
    <property type="term" value="F:tRNA binding"/>
    <property type="evidence" value="ECO:0007669"/>
    <property type="project" value="UniProtKB-KW"/>
</dbReference>
<dbReference type="AlphaFoldDB" id="A0A955L0T6"/>
<dbReference type="PRINTS" id="PR00980">
    <property type="entry name" value="TRNASYNTHALA"/>
</dbReference>
<keyword evidence="3" id="KW-0820">tRNA-binding</keyword>
<name>A0A955L0T6_9BACT</name>
<reference evidence="11" key="1">
    <citation type="submission" date="2020-04" db="EMBL/GenBank/DDBJ databases">
        <authorList>
            <person name="Zhang T."/>
        </authorList>
    </citation>
    <scope>NUCLEOTIDE SEQUENCE</scope>
    <source>
        <strain evidence="11">HKST-UBA15</strain>
    </source>
</reference>
<keyword evidence="9" id="KW-0030">Aminoacyl-tRNA synthetase</keyword>
<keyword evidence="6" id="KW-0067">ATP-binding</keyword>
<dbReference type="InterPro" id="IPR045864">
    <property type="entry name" value="aa-tRNA-synth_II/BPL/LPL"/>
</dbReference>
<keyword evidence="8" id="KW-0648">Protein biosynthesis</keyword>
<evidence type="ECO:0000256" key="7">
    <source>
        <dbReference type="ARBA" id="ARBA00022884"/>
    </source>
</evidence>
<dbReference type="PANTHER" id="PTHR11777:SF9">
    <property type="entry name" value="ALANINE--TRNA LIGASE, CYTOPLASMIC"/>
    <property type="match status" value="1"/>
</dbReference>
<dbReference type="Pfam" id="PF07973">
    <property type="entry name" value="tRNA_SAD"/>
    <property type="match status" value="1"/>
</dbReference>
<dbReference type="EMBL" id="JAGQLL010000058">
    <property type="protein sequence ID" value="MCA9380418.1"/>
    <property type="molecule type" value="Genomic_DNA"/>
</dbReference>
<evidence type="ECO:0000313" key="11">
    <source>
        <dbReference type="EMBL" id="MCA9380418.1"/>
    </source>
</evidence>
<evidence type="ECO:0000313" key="12">
    <source>
        <dbReference type="Proteomes" id="UP000745577"/>
    </source>
</evidence>
<evidence type="ECO:0000256" key="5">
    <source>
        <dbReference type="ARBA" id="ARBA00022741"/>
    </source>
</evidence>
<dbReference type="Proteomes" id="UP000745577">
    <property type="component" value="Unassembled WGS sequence"/>
</dbReference>
<dbReference type="SUPFAM" id="SSF101353">
    <property type="entry name" value="Putative anticodon-binding domain of alanyl-tRNA synthetase (AlaRS)"/>
    <property type="match status" value="1"/>
</dbReference>
<dbReference type="SUPFAM" id="SSF55681">
    <property type="entry name" value="Class II aaRS and biotin synthetases"/>
    <property type="match status" value="1"/>
</dbReference>
<gene>
    <name evidence="11" type="ORF">KC675_04535</name>
</gene>
<evidence type="ECO:0000256" key="6">
    <source>
        <dbReference type="ARBA" id="ARBA00022840"/>
    </source>
</evidence>
<dbReference type="GO" id="GO:0005829">
    <property type="term" value="C:cytosol"/>
    <property type="evidence" value="ECO:0007669"/>
    <property type="project" value="TreeGrafter"/>
</dbReference>
<dbReference type="InterPro" id="IPR050058">
    <property type="entry name" value="Ala-tRNA_ligase"/>
</dbReference>
<reference evidence="11" key="2">
    <citation type="journal article" date="2021" name="Microbiome">
        <title>Successional dynamics and alternative stable states in a saline activated sludge microbial community over 9 years.</title>
        <authorList>
            <person name="Wang Y."/>
            <person name="Ye J."/>
            <person name="Ju F."/>
            <person name="Liu L."/>
            <person name="Boyd J.A."/>
            <person name="Deng Y."/>
            <person name="Parks D.H."/>
            <person name="Jiang X."/>
            <person name="Yin X."/>
            <person name="Woodcroft B.J."/>
            <person name="Tyson G.W."/>
            <person name="Hugenholtz P."/>
            <person name="Polz M.F."/>
            <person name="Zhang T."/>
        </authorList>
    </citation>
    <scope>NUCLEOTIDE SEQUENCE</scope>
    <source>
        <strain evidence="11">HKST-UBA15</strain>
    </source>
</reference>
<evidence type="ECO:0000256" key="9">
    <source>
        <dbReference type="ARBA" id="ARBA00023146"/>
    </source>
</evidence>
<evidence type="ECO:0000256" key="2">
    <source>
        <dbReference type="ARBA" id="ARBA00013168"/>
    </source>
</evidence>
<dbReference type="SMART" id="SM00863">
    <property type="entry name" value="tRNA_SAD"/>
    <property type="match status" value="1"/>
</dbReference>
<evidence type="ECO:0000259" key="10">
    <source>
        <dbReference type="PROSITE" id="PS50860"/>
    </source>
</evidence>
<evidence type="ECO:0000256" key="1">
    <source>
        <dbReference type="ARBA" id="ARBA00008226"/>
    </source>
</evidence>
<dbReference type="Gene3D" id="3.30.54.20">
    <property type="match status" value="1"/>
</dbReference>
<evidence type="ECO:0000256" key="8">
    <source>
        <dbReference type="ARBA" id="ARBA00022917"/>
    </source>
</evidence>
<accession>A0A955L0T6</accession>
<dbReference type="PANTHER" id="PTHR11777">
    <property type="entry name" value="ALANYL-TRNA SYNTHETASE"/>
    <property type="match status" value="1"/>
</dbReference>
<dbReference type="GO" id="GO:0006419">
    <property type="term" value="P:alanyl-tRNA aminoacylation"/>
    <property type="evidence" value="ECO:0007669"/>
    <property type="project" value="InterPro"/>
</dbReference>
<dbReference type="GO" id="GO:0002161">
    <property type="term" value="F:aminoacyl-tRNA deacylase activity"/>
    <property type="evidence" value="ECO:0007669"/>
    <property type="project" value="TreeGrafter"/>
</dbReference>
<dbReference type="Pfam" id="PF01411">
    <property type="entry name" value="tRNA-synt_2c"/>
    <property type="match status" value="1"/>
</dbReference>
<comment type="similarity">
    <text evidence="1">Belongs to the class-II aminoacyl-tRNA synthetase family.</text>
</comment>
<keyword evidence="7" id="KW-0694">RNA-binding</keyword>
<keyword evidence="4 11" id="KW-0436">Ligase</keyword>
<sequence>MKSDDIRKAFFEFMTDSERNHIEIPNISLIPINDPTILFTNSGMFPLVPYLSGEPHPKGKRLCNFQRSFRSAPKDIAEIGDNRHTSMFEMMGNWSLGDYFKEKQIPWVFELYTKHFGLDPERLYVSVWGGDDVVGRDDVSIELWKEVFKKHGIEAEFTEDITNIPTDLETAKTHKFRIFPYGKSDNWWQRGEAPGELGGPSSEIFYDLGQIAVEQDEYHINDDSGRFIEIGNSVFMEYKLDEEMNWQRLSQRNVDFGGGFERVVMCSQGKTDIFETDLYVPLIERIEKLSGKPYKDNGSENEFTSSMRILADHARASSFIIADGIIPANKDQGYILRSLIRRMIRTSRKLEIEGNFTRELAMAVIERMHDHYPHLKENESSILNELEKEEIKFAKTLDKGLKELQKYTGMGIKITGKDAFYIYETYGFPIEMILEEISSSEANDPGDYSEHDVEEIMEGFNTELENHKAQSRAGAEKKFKGGLADQSERTTALHTTHHLLLAALQNTLGNHVKQRGSNITSERLRIDFLHNEKLTPETLKEVEDLVNDYIGKDLVIEKVTMPKAEAEKIGAEMEFGKNYGDLVTVYFIKDQKTGVEISKEFCGGPHVENIEQIREQGSFKILKEESSGAGIRRIKATLLNE</sequence>
<evidence type="ECO:0000256" key="4">
    <source>
        <dbReference type="ARBA" id="ARBA00022598"/>
    </source>
</evidence>
<dbReference type="Gene3D" id="3.30.930.10">
    <property type="entry name" value="Bira Bifunctional Protein, Domain 2"/>
    <property type="match status" value="1"/>
</dbReference>
<dbReference type="InterPro" id="IPR018164">
    <property type="entry name" value="Ala-tRNA-synth_IIc_N"/>
</dbReference>
<evidence type="ECO:0000256" key="3">
    <source>
        <dbReference type="ARBA" id="ARBA00022555"/>
    </source>
</evidence>
<dbReference type="InterPro" id="IPR018162">
    <property type="entry name" value="Ala-tRNA-ligase_IIc_anticod-bd"/>
</dbReference>